<protein>
    <submittedName>
        <fullName evidence="2">Uncharacterized protein</fullName>
    </submittedName>
</protein>
<keyword evidence="3" id="KW-1185">Reference proteome</keyword>
<keyword evidence="1" id="KW-0812">Transmembrane</keyword>
<comment type="caution">
    <text evidence="2">The sequence shown here is derived from an EMBL/GenBank/DDBJ whole genome shotgun (WGS) entry which is preliminary data.</text>
</comment>
<feature type="transmembrane region" description="Helical" evidence="1">
    <location>
        <begin position="31"/>
        <end position="50"/>
    </location>
</feature>
<gene>
    <name evidence="2" type="ORF">PV327_006654</name>
</gene>
<feature type="transmembrane region" description="Helical" evidence="1">
    <location>
        <begin position="57"/>
        <end position="78"/>
    </location>
</feature>
<dbReference type="AlphaFoldDB" id="A0AA39KIS0"/>
<feature type="transmembrane region" description="Helical" evidence="1">
    <location>
        <begin position="98"/>
        <end position="117"/>
    </location>
</feature>
<sequence>MIVEGNCAVIDEIEPPVNASLSWHPRCPYPSYYSCVGVLALIVISMPAYVCYLGKSLMMFVLAGAQCSINIFILGPSLDREDIATHQPPPDQPVAFPLKYSLSATLIIIAITLVAVARYRSSAHIAYDTQCLQTGSTFPGKSHRQFKKVHRFRDQLVDAEEILLHHRNRPAETCKSLSFLHAVDGPMRCLGPRCG</sequence>
<name>A0AA39KIS0_MICHY</name>
<reference evidence="2" key="2">
    <citation type="submission" date="2023-03" db="EMBL/GenBank/DDBJ databases">
        <authorList>
            <person name="Inwood S.N."/>
            <person name="Skelly J.G."/>
            <person name="Guhlin J."/>
            <person name="Harrop T.W.R."/>
            <person name="Goldson S.G."/>
            <person name="Dearden P.K."/>
        </authorList>
    </citation>
    <scope>NUCLEOTIDE SEQUENCE</scope>
    <source>
        <strain evidence="2">Lincoln</strain>
        <tissue evidence="2">Whole body</tissue>
    </source>
</reference>
<reference evidence="2" key="1">
    <citation type="journal article" date="2023" name="bioRxiv">
        <title>Scaffold-level genome assemblies of two parasitoid biocontrol wasps reveal the parthenogenesis mechanism and an associated novel virus.</title>
        <authorList>
            <person name="Inwood S."/>
            <person name="Skelly J."/>
            <person name="Guhlin J."/>
            <person name="Harrop T."/>
            <person name="Goldson S."/>
            <person name="Dearden P."/>
        </authorList>
    </citation>
    <scope>NUCLEOTIDE SEQUENCE</scope>
    <source>
        <strain evidence="2">Lincoln</strain>
        <tissue evidence="2">Whole body</tissue>
    </source>
</reference>
<dbReference type="EMBL" id="JAQQBR010001833">
    <property type="protein sequence ID" value="KAK0162926.1"/>
    <property type="molecule type" value="Genomic_DNA"/>
</dbReference>
<evidence type="ECO:0000313" key="2">
    <source>
        <dbReference type="EMBL" id="KAK0162926.1"/>
    </source>
</evidence>
<keyword evidence="1" id="KW-0472">Membrane</keyword>
<dbReference type="Proteomes" id="UP001168972">
    <property type="component" value="Unassembled WGS sequence"/>
</dbReference>
<accession>A0AA39KIS0</accession>
<organism evidence="2 3">
    <name type="scientific">Microctonus hyperodae</name>
    <name type="common">Parasitoid wasp</name>
    <dbReference type="NCBI Taxonomy" id="165561"/>
    <lineage>
        <taxon>Eukaryota</taxon>
        <taxon>Metazoa</taxon>
        <taxon>Ecdysozoa</taxon>
        <taxon>Arthropoda</taxon>
        <taxon>Hexapoda</taxon>
        <taxon>Insecta</taxon>
        <taxon>Pterygota</taxon>
        <taxon>Neoptera</taxon>
        <taxon>Endopterygota</taxon>
        <taxon>Hymenoptera</taxon>
        <taxon>Apocrita</taxon>
        <taxon>Ichneumonoidea</taxon>
        <taxon>Braconidae</taxon>
        <taxon>Euphorinae</taxon>
        <taxon>Microctonus</taxon>
    </lineage>
</organism>
<keyword evidence="1" id="KW-1133">Transmembrane helix</keyword>
<proteinExistence type="predicted"/>
<evidence type="ECO:0000313" key="3">
    <source>
        <dbReference type="Proteomes" id="UP001168972"/>
    </source>
</evidence>
<evidence type="ECO:0000256" key="1">
    <source>
        <dbReference type="SAM" id="Phobius"/>
    </source>
</evidence>